<dbReference type="Pfam" id="PF13499">
    <property type="entry name" value="EF-hand_7"/>
    <property type="match status" value="1"/>
</dbReference>
<dbReference type="Pfam" id="PF13202">
    <property type="entry name" value="EF-hand_5"/>
    <property type="match status" value="1"/>
</dbReference>
<dbReference type="Gene3D" id="1.10.238.10">
    <property type="entry name" value="EF-hand"/>
    <property type="match status" value="2"/>
</dbReference>
<dbReference type="Proteomes" id="UP001150925">
    <property type="component" value="Unassembled WGS sequence"/>
</dbReference>
<evidence type="ECO:0000313" key="4">
    <source>
        <dbReference type="EMBL" id="KAJ1954255.1"/>
    </source>
</evidence>
<evidence type="ECO:0000259" key="3">
    <source>
        <dbReference type="PROSITE" id="PS50222"/>
    </source>
</evidence>
<keyword evidence="1" id="KW-0106">Calcium</keyword>
<protein>
    <recommendedName>
        <fullName evidence="3">EF-hand domain-containing protein</fullName>
    </recommendedName>
</protein>
<dbReference type="PROSITE" id="PS00018">
    <property type="entry name" value="EF_HAND_1"/>
    <property type="match status" value="1"/>
</dbReference>
<keyword evidence="2" id="KW-0732">Signal</keyword>
<sequence>MKINAVAIAPIVLAAFLATVSASPTDAQAGVSGPVSFFKVLDLDGDGYIHVDELVKLNLSAKTIEELEKADKDKDKTISEEEFNEFVRSESGEALSDAIFEEYDKKDGEHVSYQDIRDRWNPDNEPERKKMLDQFASERDVDNDGKISREEHWLINYMPLL</sequence>
<name>A0A9W8AJP7_9FUNG</name>
<keyword evidence="5" id="KW-1185">Reference proteome</keyword>
<dbReference type="InterPro" id="IPR018247">
    <property type="entry name" value="EF_Hand_1_Ca_BS"/>
</dbReference>
<dbReference type="SMART" id="SM00054">
    <property type="entry name" value="EFh"/>
    <property type="match status" value="3"/>
</dbReference>
<dbReference type="GO" id="GO:0005509">
    <property type="term" value="F:calcium ion binding"/>
    <property type="evidence" value="ECO:0007669"/>
    <property type="project" value="InterPro"/>
</dbReference>
<feature type="domain" description="EF-hand" evidence="3">
    <location>
        <begin position="58"/>
        <end position="93"/>
    </location>
</feature>
<proteinExistence type="predicted"/>
<dbReference type="EMBL" id="JANBPY010002627">
    <property type="protein sequence ID" value="KAJ1954255.1"/>
    <property type="molecule type" value="Genomic_DNA"/>
</dbReference>
<evidence type="ECO:0000256" key="2">
    <source>
        <dbReference type="SAM" id="SignalP"/>
    </source>
</evidence>
<evidence type="ECO:0000256" key="1">
    <source>
        <dbReference type="ARBA" id="ARBA00022837"/>
    </source>
</evidence>
<gene>
    <name evidence="4" type="ORF">IWQ62_005799</name>
</gene>
<evidence type="ECO:0000313" key="5">
    <source>
        <dbReference type="Proteomes" id="UP001150925"/>
    </source>
</evidence>
<feature type="signal peptide" evidence="2">
    <location>
        <begin position="1"/>
        <end position="22"/>
    </location>
</feature>
<dbReference type="InterPro" id="IPR011992">
    <property type="entry name" value="EF-hand-dom_pair"/>
</dbReference>
<feature type="chain" id="PRO_5040874787" description="EF-hand domain-containing protein" evidence="2">
    <location>
        <begin position="23"/>
        <end position="161"/>
    </location>
</feature>
<dbReference type="PROSITE" id="PS50222">
    <property type="entry name" value="EF_HAND_2"/>
    <property type="match status" value="1"/>
</dbReference>
<comment type="caution">
    <text evidence="4">The sequence shown here is derived from an EMBL/GenBank/DDBJ whole genome shotgun (WGS) entry which is preliminary data.</text>
</comment>
<dbReference type="CDD" id="cd00051">
    <property type="entry name" value="EFh"/>
    <property type="match status" value="1"/>
</dbReference>
<dbReference type="SUPFAM" id="SSF47473">
    <property type="entry name" value="EF-hand"/>
    <property type="match status" value="1"/>
</dbReference>
<dbReference type="InterPro" id="IPR002048">
    <property type="entry name" value="EF_hand_dom"/>
</dbReference>
<dbReference type="AlphaFoldDB" id="A0A9W8AJP7"/>
<accession>A0A9W8AJP7</accession>
<reference evidence="4" key="1">
    <citation type="submission" date="2022-07" db="EMBL/GenBank/DDBJ databases">
        <title>Phylogenomic reconstructions and comparative analyses of Kickxellomycotina fungi.</title>
        <authorList>
            <person name="Reynolds N.K."/>
            <person name="Stajich J.E."/>
            <person name="Barry K."/>
            <person name="Grigoriev I.V."/>
            <person name="Crous P."/>
            <person name="Smith M.E."/>
        </authorList>
    </citation>
    <scope>NUCLEOTIDE SEQUENCE</scope>
    <source>
        <strain evidence="4">RSA 1196</strain>
    </source>
</reference>
<organism evidence="4 5">
    <name type="scientific">Dispira parvispora</name>
    <dbReference type="NCBI Taxonomy" id="1520584"/>
    <lineage>
        <taxon>Eukaryota</taxon>
        <taxon>Fungi</taxon>
        <taxon>Fungi incertae sedis</taxon>
        <taxon>Zoopagomycota</taxon>
        <taxon>Kickxellomycotina</taxon>
        <taxon>Dimargaritomycetes</taxon>
        <taxon>Dimargaritales</taxon>
        <taxon>Dimargaritaceae</taxon>
        <taxon>Dispira</taxon>
    </lineage>
</organism>